<proteinExistence type="predicted"/>
<organism evidence="1 2">
    <name type="scientific">Geofilum rubicundum JCM 15548</name>
    <dbReference type="NCBI Taxonomy" id="1236989"/>
    <lineage>
        <taxon>Bacteria</taxon>
        <taxon>Pseudomonadati</taxon>
        <taxon>Bacteroidota</taxon>
        <taxon>Bacteroidia</taxon>
        <taxon>Marinilabiliales</taxon>
        <taxon>Marinilabiliaceae</taxon>
        <taxon>Geofilum</taxon>
    </lineage>
</organism>
<gene>
    <name evidence="1" type="ORF">JCM15548_14074</name>
</gene>
<dbReference type="AlphaFoldDB" id="A0A0E9M3D7"/>
<dbReference type="Proteomes" id="UP000032900">
    <property type="component" value="Unassembled WGS sequence"/>
</dbReference>
<name>A0A0E9M3D7_9BACT</name>
<reference evidence="1 2" key="1">
    <citation type="journal article" date="2015" name="Microbes Environ.">
        <title>Distribution and evolution of nitrogen fixation genes in the phylum bacteroidetes.</title>
        <authorList>
            <person name="Inoue J."/>
            <person name="Oshima K."/>
            <person name="Suda W."/>
            <person name="Sakamoto M."/>
            <person name="Iino T."/>
            <person name="Noda S."/>
            <person name="Hongoh Y."/>
            <person name="Hattori M."/>
            <person name="Ohkuma M."/>
        </authorList>
    </citation>
    <scope>NUCLEOTIDE SEQUENCE [LARGE SCALE GENOMIC DNA]</scope>
    <source>
        <strain evidence="1">JCM 15548</strain>
    </source>
</reference>
<evidence type="ECO:0000313" key="2">
    <source>
        <dbReference type="Proteomes" id="UP000032900"/>
    </source>
</evidence>
<evidence type="ECO:0000313" key="1">
    <source>
        <dbReference type="EMBL" id="GAO31685.1"/>
    </source>
</evidence>
<dbReference type="STRING" id="1236989.JCM15548_14074"/>
<comment type="caution">
    <text evidence="1">The sequence shown here is derived from an EMBL/GenBank/DDBJ whole genome shotgun (WGS) entry which is preliminary data.</text>
</comment>
<dbReference type="EMBL" id="BAZW01000057">
    <property type="protein sequence ID" value="GAO31685.1"/>
    <property type="molecule type" value="Genomic_DNA"/>
</dbReference>
<dbReference type="RefSeq" id="WP_062127947.1">
    <property type="nucleotide sequence ID" value="NZ_BAZW01000057.1"/>
</dbReference>
<sequence>MPVIRTMIRFTIFRDIVTRNIFLFFWVLAFFIGGASCLNSSHKELVRKHEVLHVVLSDVLNFQARSVIIDNDTIRIAEIALLSNSFSDLNLDSAGILSIFSYNTPPLSHSFFNENKIGLYSQISSLKTTVWDLSLVNENVRILDFEEVLASNASRSDLMLIAKNRHKMSVLYISEPVFNKVGDVLVSAKIFTARHNIDRCYLLKRNGGAYVINEESTIVSRIHQEIEDDVIKEYELFLGQYDL</sequence>
<accession>A0A0E9M3D7</accession>
<dbReference type="OrthoDB" id="1097578at2"/>
<protein>
    <submittedName>
        <fullName evidence="1">Uncharacterized protein</fullName>
    </submittedName>
</protein>
<keyword evidence="2" id="KW-1185">Reference proteome</keyword>